<dbReference type="Proteomes" id="UP000810292">
    <property type="component" value="Unassembled WGS sequence"/>
</dbReference>
<dbReference type="Pfam" id="PF04265">
    <property type="entry name" value="TPK_B1_binding"/>
    <property type="match status" value="1"/>
</dbReference>
<comment type="caution">
    <text evidence="8">The sequence shown here is derived from an EMBL/GenBank/DDBJ whole genome shotgun (WGS) entry which is preliminary data.</text>
</comment>
<reference evidence="8" key="1">
    <citation type="submission" date="2020-10" db="EMBL/GenBank/DDBJ databases">
        <authorList>
            <person name="Gilroy R."/>
        </authorList>
    </citation>
    <scope>NUCLEOTIDE SEQUENCE</scope>
    <source>
        <strain evidence="8">14700</strain>
    </source>
</reference>
<evidence type="ECO:0000256" key="4">
    <source>
        <dbReference type="ARBA" id="ARBA00022840"/>
    </source>
</evidence>
<dbReference type="GO" id="GO:0016301">
    <property type="term" value="F:kinase activity"/>
    <property type="evidence" value="ECO:0007669"/>
    <property type="project" value="UniProtKB-KW"/>
</dbReference>
<evidence type="ECO:0000313" key="9">
    <source>
        <dbReference type="Proteomes" id="UP000810292"/>
    </source>
</evidence>
<keyword evidence="4" id="KW-0067">ATP-binding</keyword>
<evidence type="ECO:0000256" key="3">
    <source>
        <dbReference type="ARBA" id="ARBA00022777"/>
    </source>
</evidence>
<evidence type="ECO:0000256" key="5">
    <source>
        <dbReference type="NCBIfam" id="TIGR01378"/>
    </source>
</evidence>
<organism evidence="8 9">
    <name type="scientific">Candidatus Ornithospirochaeta stercoravium</name>
    <dbReference type="NCBI Taxonomy" id="2840897"/>
    <lineage>
        <taxon>Bacteria</taxon>
        <taxon>Pseudomonadati</taxon>
        <taxon>Spirochaetota</taxon>
        <taxon>Spirochaetia</taxon>
        <taxon>Spirochaetales</taxon>
        <taxon>Spirochaetaceae</taxon>
        <taxon>Spirochaetaceae incertae sedis</taxon>
        <taxon>Candidatus Ornithospirochaeta</taxon>
    </lineage>
</organism>
<protein>
    <recommendedName>
        <fullName evidence="5">Thiamine diphosphokinase</fullName>
        <ecNumber evidence="5">2.7.6.2</ecNumber>
    </recommendedName>
</protein>
<dbReference type="InterPro" id="IPR036759">
    <property type="entry name" value="TPK_catalytic_sf"/>
</dbReference>
<dbReference type="EMBL" id="JADIMF010000004">
    <property type="protein sequence ID" value="MBO8468221.1"/>
    <property type="molecule type" value="Genomic_DNA"/>
</dbReference>
<dbReference type="Pfam" id="PF04263">
    <property type="entry name" value="TPK_catalytic"/>
    <property type="match status" value="1"/>
</dbReference>
<dbReference type="AlphaFoldDB" id="A0A9D9IAY4"/>
<dbReference type="GO" id="GO:0005524">
    <property type="term" value="F:ATP binding"/>
    <property type="evidence" value="ECO:0007669"/>
    <property type="project" value="UniProtKB-KW"/>
</dbReference>
<dbReference type="InterPro" id="IPR036371">
    <property type="entry name" value="TPK_B1-bd_sf"/>
</dbReference>
<dbReference type="PANTHER" id="PTHR41299">
    <property type="entry name" value="THIAMINE PYROPHOSPHOKINASE"/>
    <property type="match status" value="1"/>
</dbReference>
<evidence type="ECO:0000256" key="2">
    <source>
        <dbReference type="ARBA" id="ARBA00022741"/>
    </source>
</evidence>
<dbReference type="InterPro" id="IPR006282">
    <property type="entry name" value="Thi_PPkinase"/>
</dbReference>
<dbReference type="InterPro" id="IPR053149">
    <property type="entry name" value="TPK"/>
</dbReference>
<feature type="domain" description="Thiamin pyrophosphokinase catalytic" evidence="6">
    <location>
        <begin position="23"/>
        <end position="107"/>
    </location>
</feature>
<dbReference type="GO" id="GO:0009229">
    <property type="term" value="P:thiamine diphosphate biosynthetic process"/>
    <property type="evidence" value="ECO:0007669"/>
    <property type="project" value="InterPro"/>
</dbReference>
<dbReference type="EC" id="2.7.6.2" evidence="5"/>
<dbReference type="CDD" id="cd07995">
    <property type="entry name" value="TPK"/>
    <property type="match status" value="1"/>
</dbReference>
<sequence>MKDLIIIGGFAPDNLHIDSRSYRRIIAADSGYDTAIRLGLKPDAVIGDFDSTSRKSELIEHGYSPCPEDKDETDAELAIMHSQSYDLIGGGEGRLDHTLSLFTVFRRYESPCIWYMRTDTVVSMKGVLCIEGNKEMHLSMFPLTEASVFTSGLKWNLNGEHLSSLFISLSNRLEEDKAMIRSDETIFIRFSPEDFENVRISIPDTTLR</sequence>
<dbReference type="SUPFAM" id="SSF63999">
    <property type="entry name" value="Thiamin pyrophosphokinase, catalytic domain"/>
    <property type="match status" value="1"/>
</dbReference>
<keyword evidence="1 8" id="KW-0808">Transferase</keyword>
<keyword evidence="2" id="KW-0547">Nucleotide-binding</keyword>
<evidence type="ECO:0000256" key="1">
    <source>
        <dbReference type="ARBA" id="ARBA00022679"/>
    </source>
</evidence>
<dbReference type="GO" id="GO:0004788">
    <property type="term" value="F:thiamine diphosphokinase activity"/>
    <property type="evidence" value="ECO:0007669"/>
    <property type="project" value="UniProtKB-UniRule"/>
</dbReference>
<evidence type="ECO:0000259" key="7">
    <source>
        <dbReference type="Pfam" id="PF04265"/>
    </source>
</evidence>
<dbReference type="GO" id="GO:0030975">
    <property type="term" value="F:thiamine binding"/>
    <property type="evidence" value="ECO:0007669"/>
    <property type="project" value="InterPro"/>
</dbReference>
<proteinExistence type="predicted"/>
<dbReference type="Gene3D" id="3.40.50.10240">
    <property type="entry name" value="Thiamin pyrophosphokinase, catalytic domain"/>
    <property type="match status" value="1"/>
</dbReference>
<feature type="domain" description="Thiamin pyrophosphokinase thiamin-binding" evidence="7">
    <location>
        <begin position="134"/>
        <end position="186"/>
    </location>
</feature>
<dbReference type="SUPFAM" id="SSF63862">
    <property type="entry name" value="Thiamin pyrophosphokinase, substrate-binding domain"/>
    <property type="match status" value="1"/>
</dbReference>
<evidence type="ECO:0000313" key="8">
    <source>
        <dbReference type="EMBL" id="MBO8468221.1"/>
    </source>
</evidence>
<dbReference type="InterPro" id="IPR007373">
    <property type="entry name" value="Thiamin_PyroPKinase_B1-bd"/>
</dbReference>
<dbReference type="PANTHER" id="PTHR41299:SF1">
    <property type="entry name" value="THIAMINE PYROPHOSPHOKINASE"/>
    <property type="match status" value="1"/>
</dbReference>
<reference evidence="8" key="2">
    <citation type="journal article" date="2021" name="PeerJ">
        <title>Extensive microbial diversity within the chicken gut microbiome revealed by metagenomics and culture.</title>
        <authorList>
            <person name="Gilroy R."/>
            <person name="Ravi A."/>
            <person name="Getino M."/>
            <person name="Pursley I."/>
            <person name="Horton D.L."/>
            <person name="Alikhan N.F."/>
            <person name="Baker D."/>
            <person name="Gharbi K."/>
            <person name="Hall N."/>
            <person name="Watson M."/>
            <person name="Adriaenssens E.M."/>
            <person name="Foster-Nyarko E."/>
            <person name="Jarju S."/>
            <person name="Secka A."/>
            <person name="Antonio M."/>
            <person name="Oren A."/>
            <person name="Chaudhuri R.R."/>
            <person name="La Ragione R."/>
            <person name="Hildebrand F."/>
            <person name="Pallen M.J."/>
        </authorList>
    </citation>
    <scope>NUCLEOTIDE SEQUENCE</scope>
    <source>
        <strain evidence="8">14700</strain>
    </source>
</reference>
<name>A0A9D9IAY4_9SPIO</name>
<gene>
    <name evidence="8" type="ORF">IAA72_00365</name>
</gene>
<dbReference type="GO" id="GO:0006772">
    <property type="term" value="P:thiamine metabolic process"/>
    <property type="evidence" value="ECO:0007669"/>
    <property type="project" value="UniProtKB-UniRule"/>
</dbReference>
<evidence type="ECO:0000259" key="6">
    <source>
        <dbReference type="Pfam" id="PF04263"/>
    </source>
</evidence>
<dbReference type="InterPro" id="IPR007371">
    <property type="entry name" value="TPK_catalytic"/>
</dbReference>
<accession>A0A9D9IAY4</accession>
<dbReference type="NCBIfam" id="TIGR01378">
    <property type="entry name" value="thi_PPkinase"/>
    <property type="match status" value="1"/>
</dbReference>
<keyword evidence="3" id="KW-0418">Kinase</keyword>